<feature type="domain" description="RNase III" evidence="4">
    <location>
        <begin position="24"/>
        <end position="119"/>
    </location>
</feature>
<evidence type="ECO:0000313" key="5">
    <source>
        <dbReference type="EMBL" id="ACB42679.1"/>
    </source>
</evidence>
<dbReference type="PANTHER" id="PTHR34276">
    <property type="entry name" value="MINI-RIBONUCLEASE 3"/>
    <property type="match status" value="1"/>
</dbReference>
<dbReference type="PANTHER" id="PTHR34276:SF1">
    <property type="entry name" value="MINI-RIBONUCLEASE 3"/>
    <property type="match status" value="1"/>
</dbReference>
<dbReference type="AlphaFoldDB" id="B1X410"/>
<dbReference type="GeneID" id="6481754"/>
<dbReference type="SUPFAM" id="SSF69065">
    <property type="entry name" value="RNase III domain-like"/>
    <property type="match status" value="1"/>
</dbReference>
<dbReference type="InterPro" id="IPR008226">
    <property type="entry name" value="Mini3_fam"/>
</dbReference>
<dbReference type="HAMAP" id="MF_01468">
    <property type="entry name" value="RNase_Mini_III"/>
    <property type="match status" value="1"/>
</dbReference>
<protein>
    <recommendedName>
        <fullName evidence="4">RNase III domain-containing protein</fullName>
    </recommendedName>
</protein>
<dbReference type="GO" id="GO:0006396">
    <property type="term" value="P:RNA processing"/>
    <property type="evidence" value="ECO:0007669"/>
    <property type="project" value="InterPro"/>
</dbReference>
<dbReference type="Gene3D" id="1.10.1520.10">
    <property type="entry name" value="Ribonuclease III domain"/>
    <property type="match status" value="1"/>
</dbReference>
<keyword evidence="3" id="KW-0378">Hydrolase</keyword>
<accession>B1X410</accession>
<reference evidence="5" key="2">
    <citation type="journal article" date="2008" name="Curr. Biol.">
        <title>Chromatophore genome sequence of Paulinella sheds light on acquisition of photosynthesis by eukaryotes.</title>
        <authorList>
            <person name="Nowack E.C.M."/>
            <person name="Melkonian M."/>
            <person name="Gloeckner G."/>
        </authorList>
    </citation>
    <scope>NUCLEOTIDE SEQUENCE [LARGE SCALE GENOMIC DNA]</scope>
</reference>
<geneLocation type="organellar chromatophore" evidence="5"/>
<evidence type="ECO:0000256" key="1">
    <source>
        <dbReference type="ARBA" id="ARBA00022722"/>
    </source>
</evidence>
<gene>
    <name evidence="5" type="ordered locus">PCC_0230</name>
</gene>
<keyword evidence="5" id="KW-0934">Plastid</keyword>
<evidence type="ECO:0000259" key="4">
    <source>
        <dbReference type="Pfam" id="PF00636"/>
    </source>
</evidence>
<dbReference type="PIRSF" id="PIRSF005520">
    <property type="entry name" value="UCP005520"/>
    <property type="match status" value="1"/>
</dbReference>
<keyword evidence="1" id="KW-0540">Nuclease</keyword>
<proteinExistence type="inferred from homology"/>
<dbReference type="InterPro" id="IPR000999">
    <property type="entry name" value="RNase_III_dom"/>
</dbReference>
<sequence>MTKFTDWLKAIPDLTPINELGPLQLAWLGDAVWELHQRLQLCQTPCCSKDLHSAVVKRVKATAQSSALQKLKPLLEKDELDLIRRGRNRAKRGPRNIDPAIYARATGFETMMGWLFLQNPARLVQLLDQLEETFP</sequence>
<dbReference type="EMBL" id="CP000815">
    <property type="protein sequence ID" value="ACB42679.1"/>
    <property type="molecule type" value="Genomic_DNA"/>
</dbReference>
<dbReference type="Pfam" id="PF00636">
    <property type="entry name" value="Ribonuclease_3"/>
    <property type="match status" value="1"/>
</dbReference>
<evidence type="ECO:0000256" key="2">
    <source>
        <dbReference type="ARBA" id="ARBA00022759"/>
    </source>
</evidence>
<name>B1X410_PAUCH</name>
<dbReference type="GO" id="GO:0004525">
    <property type="term" value="F:ribonuclease III activity"/>
    <property type="evidence" value="ECO:0007669"/>
    <property type="project" value="InterPro"/>
</dbReference>
<keyword evidence="2" id="KW-0255">Endonuclease</keyword>
<dbReference type="RefSeq" id="YP_002048889.1">
    <property type="nucleotide sequence ID" value="NC_011087.1"/>
</dbReference>
<evidence type="ECO:0000256" key="3">
    <source>
        <dbReference type="ARBA" id="ARBA00022801"/>
    </source>
</evidence>
<organism evidence="5">
    <name type="scientific">Paulinella chromatophora</name>
    <dbReference type="NCBI Taxonomy" id="39717"/>
    <lineage>
        <taxon>Eukaryota</taxon>
        <taxon>Sar</taxon>
        <taxon>Rhizaria</taxon>
        <taxon>Cercozoa</taxon>
        <taxon>Imbricatea</taxon>
        <taxon>Silicofilosea</taxon>
        <taxon>Euglyphida</taxon>
        <taxon>Paulinellidae</taxon>
        <taxon>Paulinella</taxon>
    </lineage>
</organism>
<dbReference type="InterPro" id="IPR036389">
    <property type="entry name" value="RNase_III_sf"/>
</dbReference>
<reference evidence="5" key="1">
    <citation type="submission" date="2007-08" db="EMBL/GenBank/DDBJ databases">
        <authorList>
            <person name="Gloeckner G."/>
            <person name="Nowack E."/>
            <person name="Melkonian M."/>
        </authorList>
    </citation>
    <scope>NUCLEOTIDE SEQUENCE</scope>
</reference>